<sequence length="120" mass="14100">MKKVFAGIGVLFLLFVAGLVVLMTVDFNRLNKEAYYVHITTDGDVEEYKLDSGEIMKSYWYEIPAYDENGKEQTLKFSAQKNLRHDAYMKLYVKKETEVTSYDEVKFHELPKKVQELMKK</sequence>
<dbReference type="PATRIC" id="fig|582475.4.peg.5221"/>
<reference evidence="2" key="1">
    <citation type="submission" date="2015-07" db="EMBL/GenBank/DDBJ databases">
        <authorList>
            <consortium name="Consortium for Microbial Forensics and Genomics (microFORGE)"/>
            <person name="Knight B.M."/>
            <person name="Roberts D.P."/>
            <person name="Lin D."/>
            <person name="Hari K."/>
            <person name="Fletcher J."/>
            <person name="Melcher U."/>
            <person name="Blagden T."/>
            <person name="Winegar R.A."/>
        </authorList>
    </citation>
    <scope>NUCLEOTIDE SEQUENCE [LARGE SCALE GENOMIC DNA]</scope>
    <source>
        <strain evidence="2">DSM 23493</strain>
    </source>
</reference>
<dbReference type="InterPro" id="IPR006542">
    <property type="entry name" value="DUF1093"/>
</dbReference>
<evidence type="ECO:0008006" key="3">
    <source>
        <dbReference type="Google" id="ProtNLM"/>
    </source>
</evidence>
<gene>
    <name evidence="1" type="ORF">ACZ11_02790</name>
</gene>
<dbReference type="PANTHER" id="PTHR36433">
    <property type="entry name" value="HYPOTHETICAL CYTOSOLIC PROTEIN"/>
    <property type="match status" value="1"/>
</dbReference>
<dbReference type="RefSeq" id="WP_049663584.1">
    <property type="nucleotide sequence ID" value="NZ_JBIVRT010000020.1"/>
</dbReference>
<dbReference type="InterPro" id="IPR036166">
    <property type="entry name" value="YxeA-like_sf"/>
</dbReference>
<evidence type="ECO:0000313" key="1">
    <source>
        <dbReference type="EMBL" id="KMY33396.1"/>
    </source>
</evidence>
<dbReference type="SUPFAM" id="SSF159121">
    <property type="entry name" value="BC4932-like"/>
    <property type="match status" value="1"/>
</dbReference>
<dbReference type="GeneID" id="96597245"/>
<accession>A0A0K9FGY5</accession>
<dbReference type="Gene3D" id="2.40.50.480">
    <property type="match status" value="1"/>
</dbReference>
<name>A0A0K9FGY5_9BACI</name>
<dbReference type="NCBIfam" id="TIGR01655">
    <property type="entry name" value="yxeA_fam"/>
    <property type="match status" value="1"/>
</dbReference>
<proteinExistence type="predicted"/>
<evidence type="ECO:0000313" key="2">
    <source>
        <dbReference type="Proteomes" id="UP000037326"/>
    </source>
</evidence>
<comment type="caution">
    <text evidence="1">The sequence shown here is derived from an EMBL/GenBank/DDBJ whole genome shotgun (WGS) entry which is preliminary data.</text>
</comment>
<dbReference type="PANTHER" id="PTHR36433:SF2">
    <property type="entry name" value="YXEA FAMILY PROTEIN"/>
    <property type="match status" value="1"/>
</dbReference>
<dbReference type="OrthoDB" id="8719215at2"/>
<dbReference type="AlphaFoldDB" id="A0A0K9FGY5"/>
<organism evidence="1 2">
    <name type="scientific">Lysinibacillus xylanilyticus</name>
    <dbReference type="NCBI Taxonomy" id="582475"/>
    <lineage>
        <taxon>Bacteria</taxon>
        <taxon>Bacillati</taxon>
        <taxon>Bacillota</taxon>
        <taxon>Bacilli</taxon>
        <taxon>Bacillales</taxon>
        <taxon>Bacillaceae</taxon>
        <taxon>Lysinibacillus</taxon>
    </lineage>
</organism>
<dbReference type="EMBL" id="LFXJ01000003">
    <property type="protein sequence ID" value="KMY33396.1"/>
    <property type="molecule type" value="Genomic_DNA"/>
</dbReference>
<dbReference type="Proteomes" id="UP000037326">
    <property type="component" value="Unassembled WGS sequence"/>
</dbReference>
<dbReference type="Pfam" id="PF06486">
    <property type="entry name" value="DUF1093"/>
    <property type="match status" value="1"/>
</dbReference>
<protein>
    <recommendedName>
        <fullName evidence="3">YxeA family protein</fullName>
    </recommendedName>
</protein>